<evidence type="ECO:0000256" key="2">
    <source>
        <dbReference type="ARBA" id="ARBA00022827"/>
    </source>
</evidence>
<sequence length="462" mass="51225">MATWMAFIAGEIQSICIEAPKGNELTLSLAHLHPGFHHEGKFISSCLVYAMTLFAHQYSQVIIVGAGPCGLLLAVLLSKQGVQVQVLEASTELDDQPRACHYSAPAKFELERAGVLDSISAEGFFPRSVCWRKNDGSHIVGLNHEIEPESSVHRMVALELGRVVQILYNAAAEQEGTEVLMGHRVTAVGQDDLSAWVEVALPSGQSDQFSADYIIGCDGASSQVRRSLFGDFEFPGWTWEQQIIATNVYYDFAKFGYEDSNFIVHPQDWHMAAKISKDNLWRVTYGDVPGLTKEQYAERLPARYEQILPGQPKPSSYKVTNVGPYKMHQRLAKSLRVGRFLLAGDAAHLCNPFGGLGLTGGIADVGALYDALVGIHKGVADEQILTEYSEARSAKYREYVDPLSTANFRRLWEKDPETTVAEDGFFQMVREAQADPDVAKKMLEVRSSHDSFAYWGKWADLV</sequence>
<evidence type="ECO:0000313" key="6">
    <source>
        <dbReference type="Proteomes" id="UP000037696"/>
    </source>
</evidence>
<feature type="domain" description="FAD-binding" evidence="4">
    <location>
        <begin position="59"/>
        <end position="400"/>
    </location>
</feature>
<evidence type="ECO:0000256" key="3">
    <source>
        <dbReference type="ARBA" id="ARBA00023002"/>
    </source>
</evidence>
<dbReference type="InterPro" id="IPR051205">
    <property type="entry name" value="UbiH/COQ6_monooxygenase"/>
</dbReference>
<organism evidence="5 6">
    <name type="scientific">Penicillium nordicum</name>
    <dbReference type="NCBI Taxonomy" id="229535"/>
    <lineage>
        <taxon>Eukaryota</taxon>
        <taxon>Fungi</taxon>
        <taxon>Dikarya</taxon>
        <taxon>Ascomycota</taxon>
        <taxon>Pezizomycotina</taxon>
        <taxon>Eurotiomycetes</taxon>
        <taxon>Eurotiomycetidae</taxon>
        <taxon>Eurotiales</taxon>
        <taxon>Aspergillaceae</taxon>
        <taxon>Penicillium</taxon>
    </lineage>
</organism>
<dbReference type="PANTHER" id="PTHR43876">
    <property type="entry name" value="UBIQUINONE BIOSYNTHESIS MONOOXYGENASE COQ6, MITOCHONDRIAL"/>
    <property type="match status" value="1"/>
</dbReference>
<dbReference type="STRING" id="229535.A0A0M8P1R3"/>
<accession>A0A0M8P1R3</accession>
<evidence type="ECO:0000259" key="4">
    <source>
        <dbReference type="Pfam" id="PF01494"/>
    </source>
</evidence>
<dbReference type="PRINTS" id="PR00420">
    <property type="entry name" value="RNGMNOXGNASE"/>
</dbReference>
<keyword evidence="1" id="KW-0285">Flavoprotein</keyword>
<dbReference type="Gene3D" id="3.50.50.60">
    <property type="entry name" value="FAD/NAD(P)-binding domain"/>
    <property type="match status" value="1"/>
</dbReference>
<dbReference type="GO" id="GO:0005739">
    <property type="term" value="C:mitochondrion"/>
    <property type="evidence" value="ECO:0007669"/>
    <property type="project" value="TreeGrafter"/>
</dbReference>
<protein>
    <recommendedName>
        <fullName evidence="4">FAD-binding domain-containing protein</fullName>
    </recommendedName>
</protein>
<keyword evidence="3" id="KW-0560">Oxidoreductase</keyword>
<evidence type="ECO:0000256" key="1">
    <source>
        <dbReference type="ARBA" id="ARBA00022630"/>
    </source>
</evidence>
<comment type="caution">
    <text evidence="5">The sequence shown here is derived from an EMBL/GenBank/DDBJ whole genome shotgun (WGS) entry which is preliminary data.</text>
</comment>
<dbReference type="PANTHER" id="PTHR43876:SF18">
    <property type="entry name" value="PUTATIVE (AFU_ORTHOLOGUE AFUA_3G09540)-RELATED"/>
    <property type="match status" value="1"/>
</dbReference>
<dbReference type="AlphaFoldDB" id="A0A0M8P1R3"/>
<reference evidence="5 6" key="1">
    <citation type="submission" date="2015-08" db="EMBL/GenBank/DDBJ databases">
        <title>Genome sequencing of Penicillium nordicum.</title>
        <authorList>
            <person name="Nguyen H.D."/>
            <person name="Seifert K.A."/>
        </authorList>
    </citation>
    <scope>NUCLEOTIDE SEQUENCE [LARGE SCALE GENOMIC DNA]</scope>
    <source>
        <strain evidence="5 6">DAOMC 185683</strain>
    </source>
</reference>
<proteinExistence type="predicted"/>
<dbReference type="OrthoDB" id="10016252at2759"/>
<dbReference type="EMBL" id="LHQQ01000231">
    <property type="protein sequence ID" value="KOS38861.1"/>
    <property type="molecule type" value="Genomic_DNA"/>
</dbReference>
<keyword evidence="6" id="KW-1185">Reference proteome</keyword>
<dbReference type="Pfam" id="PF01494">
    <property type="entry name" value="FAD_binding_3"/>
    <property type="match status" value="1"/>
</dbReference>
<keyword evidence="2" id="KW-0274">FAD</keyword>
<name>A0A0M8P1R3_9EURO</name>
<dbReference type="Proteomes" id="UP000037696">
    <property type="component" value="Unassembled WGS sequence"/>
</dbReference>
<gene>
    <name evidence="5" type="ORF">ACN38_g10300</name>
</gene>
<dbReference type="Gene3D" id="3.30.70.2450">
    <property type="match status" value="1"/>
</dbReference>
<dbReference type="SUPFAM" id="SSF51905">
    <property type="entry name" value="FAD/NAD(P)-binding domain"/>
    <property type="match status" value="1"/>
</dbReference>
<dbReference type="GO" id="GO:0071949">
    <property type="term" value="F:FAD binding"/>
    <property type="evidence" value="ECO:0007669"/>
    <property type="project" value="InterPro"/>
</dbReference>
<evidence type="ECO:0000313" key="5">
    <source>
        <dbReference type="EMBL" id="KOS38861.1"/>
    </source>
</evidence>
<dbReference type="InterPro" id="IPR036188">
    <property type="entry name" value="FAD/NAD-bd_sf"/>
</dbReference>
<dbReference type="InterPro" id="IPR002938">
    <property type="entry name" value="FAD-bd"/>
</dbReference>
<dbReference type="GO" id="GO:0016491">
    <property type="term" value="F:oxidoreductase activity"/>
    <property type="evidence" value="ECO:0007669"/>
    <property type="project" value="UniProtKB-KW"/>
</dbReference>